<evidence type="ECO:0000256" key="2">
    <source>
        <dbReference type="SAM" id="MobiDB-lite"/>
    </source>
</evidence>
<feature type="domain" description="RdRP-like PH" evidence="4">
    <location>
        <begin position="132"/>
        <end position="305"/>
    </location>
</feature>
<dbReference type="GO" id="GO:0030422">
    <property type="term" value="P:siRNA processing"/>
    <property type="evidence" value="ECO:0007669"/>
    <property type="project" value="TreeGrafter"/>
</dbReference>
<comment type="catalytic activity">
    <reaction evidence="1">
        <text>RNA(n) + a ribonucleoside 5'-triphosphate = RNA(n+1) + diphosphate</text>
        <dbReference type="Rhea" id="RHEA:21248"/>
        <dbReference type="Rhea" id="RHEA-COMP:14527"/>
        <dbReference type="Rhea" id="RHEA-COMP:17342"/>
        <dbReference type="ChEBI" id="CHEBI:33019"/>
        <dbReference type="ChEBI" id="CHEBI:61557"/>
        <dbReference type="ChEBI" id="CHEBI:140395"/>
        <dbReference type="EC" id="2.7.7.48"/>
    </reaction>
</comment>
<dbReference type="EMBL" id="ML993585">
    <property type="protein sequence ID" value="KAF2170646.1"/>
    <property type="molecule type" value="Genomic_DNA"/>
</dbReference>
<gene>
    <name evidence="5" type="ORF">M409DRAFT_64305</name>
</gene>
<protein>
    <recommendedName>
        <fullName evidence="1">RNA-dependent RNA polymerase</fullName>
        <ecNumber evidence="1">2.7.7.48</ecNumber>
    </recommendedName>
</protein>
<dbReference type="GO" id="GO:0031380">
    <property type="term" value="C:nuclear RNA-directed RNA polymerase complex"/>
    <property type="evidence" value="ECO:0007669"/>
    <property type="project" value="TreeGrafter"/>
</dbReference>
<evidence type="ECO:0000313" key="6">
    <source>
        <dbReference type="Proteomes" id="UP000799537"/>
    </source>
</evidence>
<dbReference type="GO" id="GO:0003723">
    <property type="term" value="F:RNA binding"/>
    <property type="evidence" value="ECO:0007669"/>
    <property type="project" value="UniProtKB-KW"/>
</dbReference>
<evidence type="ECO:0000256" key="1">
    <source>
        <dbReference type="RuleBase" id="RU363098"/>
    </source>
</evidence>
<dbReference type="AlphaFoldDB" id="A0A6A6CZ52"/>
<dbReference type="OrthoDB" id="6513042at2759"/>
<dbReference type="InterPro" id="IPR057596">
    <property type="entry name" value="RDRP_core"/>
</dbReference>
<reference evidence="5" key="1">
    <citation type="journal article" date="2020" name="Stud. Mycol.">
        <title>101 Dothideomycetes genomes: a test case for predicting lifestyles and emergence of pathogens.</title>
        <authorList>
            <person name="Haridas S."/>
            <person name="Albert R."/>
            <person name="Binder M."/>
            <person name="Bloem J."/>
            <person name="Labutti K."/>
            <person name="Salamov A."/>
            <person name="Andreopoulos B."/>
            <person name="Baker S."/>
            <person name="Barry K."/>
            <person name="Bills G."/>
            <person name="Bluhm B."/>
            <person name="Cannon C."/>
            <person name="Castanera R."/>
            <person name="Culley D."/>
            <person name="Daum C."/>
            <person name="Ezra D."/>
            <person name="Gonzalez J."/>
            <person name="Henrissat B."/>
            <person name="Kuo A."/>
            <person name="Liang C."/>
            <person name="Lipzen A."/>
            <person name="Lutzoni F."/>
            <person name="Magnuson J."/>
            <person name="Mondo S."/>
            <person name="Nolan M."/>
            <person name="Ohm R."/>
            <person name="Pangilinan J."/>
            <person name="Park H.-J."/>
            <person name="Ramirez L."/>
            <person name="Alfaro M."/>
            <person name="Sun H."/>
            <person name="Tritt A."/>
            <person name="Yoshinaga Y."/>
            <person name="Zwiers L.-H."/>
            <person name="Turgeon B."/>
            <person name="Goodwin S."/>
            <person name="Spatafora J."/>
            <person name="Crous P."/>
            <person name="Grigoriev I."/>
        </authorList>
    </citation>
    <scope>NUCLEOTIDE SEQUENCE</scope>
    <source>
        <strain evidence="5">ATCC 36951</strain>
    </source>
</reference>
<evidence type="ECO:0000259" key="3">
    <source>
        <dbReference type="Pfam" id="PF05183"/>
    </source>
</evidence>
<dbReference type="InterPro" id="IPR057503">
    <property type="entry name" value="PH_RdRP"/>
</dbReference>
<keyword evidence="1" id="KW-0694">RNA-binding</keyword>
<dbReference type="EC" id="2.7.7.48" evidence="1"/>
<dbReference type="PANTHER" id="PTHR23079">
    <property type="entry name" value="RNA-DEPENDENT RNA POLYMERASE"/>
    <property type="match status" value="1"/>
</dbReference>
<dbReference type="GeneID" id="54569288"/>
<evidence type="ECO:0000313" key="5">
    <source>
        <dbReference type="EMBL" id="KAF2170646.1"/>
    </source>
</evidence>
<organism evidence="5 6">
    <name type="scientific">Zasmidium cellare ATCC 36951</name>
    <dbReference type="NCBI Taxonomy" id="1080233"/>
    <lineage>
        <taxon>Eukaryota</taxon>
        <taxon>Fungi</taxon>
        <taxon>Dikarya</taxon>
        <taxon>Ascomycota</taxon>
        <taxon>Pezizomycotina</taxon>
        <taxon>Dothideomycetes</taxon>
        <taxon>Dothideomycetidae</taxon>
        <taxon>Mycosphaerellales</taxon>
        <taxon>Mycosphaerellaceae</taxon>
        <taxon>Zasmidium</taxon>
    </lineage>
</organism>
<dbReference type="PANTHER" id="PTHR23079:SF17">
    <property type="entry name" value="RNA-DEPENDENT RNA POLYMERASE"/>
    <property type="match status" value="1"/>
</dbReference>
<feature type="region of interest" description="Disordered" evidence="2">
    <location>
        <begin position="104"/>
        <end position="127"/>
    </location>
</feature>
<accession>A0A6A6CZ52</accession>
<keyword evidence="1" id="KW-0548">Nucleotidyltransferase</keyword>
<proteinExistence type="inferred from homology"/>
<keyword evidence="6" id="KW-1185">Reference proteome</keyword>
<dbReference type="Pfam" id="PF25358">
    <property type="entry name" value="PH_fung_RdRP"/>
    <property type="match status" value="1"/>
</dbReference>
<comment type="similarity">
    <text evidence="1">Belongs to the RdRP family.</text>
</comment>
<dbReference type="GO" id="GO:0003968">
    <property type="term" value="F:RNA-directed RNA polymerase activity"/>
    <property type="evidence" value="ECO:0007669"/>
    <property type="project" value="UniProtKB-KW"/>
</dbReference>
<feature type="domain" description="RDRP core" evidence="3">
    <location>
        <begin position="438"/>
        <end position="1037"/>
    </location>
</feature>
<keyword evidence="1" id="KW-0808">Transferase</keyword>
<name>A0A6A6CZ52_ZASCE</name>
<sequence length="1247" mass="140994">MDIFVHGIPPTTTPKQLKRFFTGPLHDCGIDVFHVEQLGKPTLANITVLDAKAGEIFLHHYGVPANAPRHVMARRRLHMGGSFIKCCRSRHEPSDISLQSLQHELQQQKTTTAHPAAAAPPNNAHNQQTANKFSISELQCGVWDYSGESQQQRSHLAFIPHYTDVRRGEITFGMRQAIIMMQNPPGGGKQRIDVNYCDLHDIVLGGYEAPTVTFNLTVAPKIYDVKDLDLADLLQSINLGGSRTPKAPKKTRLPTMNVSHARASATCWVYRVTLHDLKHLPLVRNLLAKNPRMCSVLSLKTTTEYPLEPLDRSFRRLEFELTDQHLYGSKPWMLRFQISRLARNGLLSPVKVLAILPTISKVYETHGLNPTVSALRRLGRDLKHFPPGPASQAQDFSLEALGDFLEDYAASYDALDPENPYELAKRHTHINLIHKIVVTPAGTYLEGPEPEPTNRVLRYYSDNTDRFARVIFRDEDGIAVRHDPRADNSLVYHQRFKEDVLAKGIMICGHLFDFLGFANSSLRVQSVWFMAPLVNRFLRLSFAEHILKELGDFSHIRVPAKCAARIGQNFTDTNATVELDPSQQSWLPVITRNGRDFSDGVGTISQELLYKIWRVYGTKRLLKPTALQIRFQGCKGMVSLDSRLPGECLMLRSNMKKYETEAVWNLEICGAGFRPLPMFLNRQLIKILEDLSIPCNVFTDLQAKAINKLQCMTDSSINTAHLLEEMQSPKATKLPTLIRLIGQLGLDYQQDEFLWKVVQMSVVAQLRAVKYKGRIPVDEGMTLYGVVDETDYLREGEIFVITEKAPEGGKRVLVQNNVVITRSPAMHPGDVQIVSAVDVPAQSPLHKLRNVIVFSQKGDRDLPSQLSGGDLDGDLYNIMWDQNLIPRTTYQAADYPRLNAKELDREVKLRDMIDFFIDFCESDQLGNICVQHMILADQRSTGTLDPDCIKLAALASTAVDFSKTGIPVNMREAPKPPKCRPDFMAPSPRIVVSPEGFLDLEEDDREDDDALEGIDSELKPHRYYTSNKTLGVLYRNIDEGEFLDNMQRARRNRMAIQASNKTNGLLSALLRYVQHWATQYGIIYEHHKQLAAEIRADYEDKLVTMLYDYEPSPHSPLSEAEVFAGEILGRQSGAQDRQLKELSKTMRERFDTTVQFIEARVTKGDDAIHDAQDFEDLYDAKYDEREFEALPRAVACLFVAVKEKGYGDKKLGELQSFRYIAAGVCLRELQRYRITTFGSHSGLPPMV</sequence>
<dbReference type="Proteomes" id="UP000799537">
    <property type="component" value="Unassembled WGS sequence"/>
</dbReference>
<dbReference type="RefSeq" id="XP_033671535.1">
    <property type="nucleotide sequence ID" value="XM_033816016.1"/>
</dbReference>
<keyword evidence="1" id="KW-0696">RNA-directed RNA polymerase</keyword>
<dbReference type="Pfam" id="PF05183">
    <property type="entry name" value="RdRP"/>
    <property type="match status" value="1"/>
</dbReference>
<dbReference type="InterPro" id="IPR007855">
    <property type="entry name" value="RDRP"/>
</dbReference>
<evidence type="ECO:0000259" key="4">
    <source>
        <dbReference type="Pfam" id="PF25358"/>
    </source>
</evidence>